<feature type="compositionally biased region" description="Basic and acidic residues" evidence="1">
    <location>
        <begin position="206"/>
        <end position="229"/>
    </location>
</feature>
<evidence type="ECO:0000313" key="3">
    <source>
        <dbReference type="EMBL" id="KAK8861845.1"/>
    </source>
</evidence>
<feature type="domain" description="J" evidence="2">
    <location>
        <begin position="8"/>
        <end position="73"/>
    </location>
</feature>
<reference evidence="3 4" key="1">
    <citation type="journal article" date="2024" name="IMA Fungus">
        <title>Apiospora arundinis, a panoply of carbohydrate-active enzymes and secondary metabolites.</title>
        <authorList>
            <person name="Sorensen T."/>
            <person name="Petersen C."/>
            <person name="Muurmann A.T."/>
            <person name="Christiansen J.V."/>
            <person name="Brundto M.L."/>
            <person name="Overgaard C.K."/>
            <person name="Boysen A.T."/>
            <person name="Wollenberg R.D."/>
            <person name="Larsen T.O."/>
            <person name="Sorensen J.L."/>
            <person name="Nielsen K.L."/>
            <person name="Sondergaard T.E."/>
        </authorList>
    </citation>
    <scope>NUCLEOTIDE SEQUENCE [LARGE SCALE GENOMIC DNA]</scope>
    <source>
        <strain evidence="3 4">AAU 773</strain>
    </source>
</reference>
<evidence type="ECO:0000256" key="1">
    <source>
        <dbReference type="SAM" id="MobiDB-lite"/>
    </source>
</evidence>
<accession>A0ABR2IF67</accession>
<gene>
    <name evidence="3" type="ORF">PGQ11_008080</name>
</gene>
<dbReference type="Proteomes" id="UP001390339">
    <property type="component" value="Unassembled WGS sequence"/>
</dbReference>
<dbReference type="SUPFAM" id="SSF46565">
    <property type="entry name" value="Chaperone J-domain"/>
    <property type="match status" value="1"/>
</dbReference>
<dbReference type="Pfam" id="PF00226">
    <property type="entry name" value="DnaJ"/>
    <property type="match status" value="1"/>
</dbReference>
<dbReference type="PANTHER" id="PTHR43948">
    <property type="entry name" value="DNAJ HOMOLOG SUBFAMILY B"/>
    <property type="match status" value="1"/>
</dbReference>
<feature type="region of interest" description="Disordered" evidence="1">
    <location>
        <begin position="153"/>
        <end position="229"/>
    </location>
</feature>
<organism evidence="3 4">
    <name type="scientific">Apiospora arundinis</name>
    <dbReference type="NCBI Taxonomy" id="335852"/>
    <lineage>
        <taxon>Eukaryota</taxon>
        <taxon>Fungi</taxon>
        <taxon>Dikarya</taxon>
        <taxon>Ascomycota</taxon>
        <taxon>Pezizomycotina</taxon>
        <taxon>Sordariomycetes</taxon>
        <taxon>Xylariomycetidae</taxon>
        <taxon>Amphisphaeriales</taxon>
        <taxon>Apiosporaceae</taxon>
        <taxon>Apiospora</taxon>
    </lineage>
</organism>
<protein>
    <submittedName>
        <fullName evidence="3">J domain-containing protein</fullName>
    </submittedName>
</protein>
<dbReference type="SMART" id="SM00271">
    <property type="entry name" value="DnaJ"/>
    <property type="match status" value="1"/>
</dbReference>
<proteinExistence type="predicted"/>
<keyword evidence="4" id="KW-1185">Reference proteome</keyword>
<evidence type="ECO:0000259" key="2">
    <source>
        <dbReference type="PROSITE" id="PS50076"/>
    </source>
</evidence>
<dbReference type="CDD" id="cd06257">
    <property type="entry name" value="DnaJ"/>
    <property type="match status" value="1"/>
</dbReference>
<comment type="caution">
    <text evidence="3">The sequence shown here is derived from an EMBL/GenBank/DDBJ whole genome shotgun (WGS) entry which is preliminary data.</text>
</comment>
<dbReference type="InterPro" id="IPR036869">
    <property type="entry name" value="J_dom_sf"/>
</dbReference>
<dbReference type="PROSITE" id="PS50076">
    <property type="entry name" value="DNAJ_2"/>
    <property type="match status" value="1"/>
</dbReference>
<dbReference type="Gene3D" id="1.10.287.110">
    <property type="entry name" value="DnaJ domain"/>
    <property type="match status" value="1"/>
</dbReference>
<evidence type="ECO:0000313" key="4">
    <source>
        <dbReference type="Proteomes" id="UP001390339"/>
    </source>
</evidence>
<name>A0ABR2IF67_9PEZI</name>
<dbReference type="PRINTS" id="PR00625">
    <property type="entry name" value="JDOMAIN"/>
</dbReference>
<dbReference type="EMBL" id="JAPCWZ010000005">
    <property type="protein sequence ID" value="KAK8861845.1"/>
    <property type="molecule type" value="Genomic_DNA"/>
</dbReference>
<feature type="compositionally biased region" description="Basic and acidic residues" evidence="1">
    <location>
        <begin position="166"/>
        <end position="198"/>
    </location>
</feature>
<dbReference type="InterPro" id="IPR001623">
    <property type="entry name" value="DnaJ_domain"/>
</dbReference>
<dbReference type="PANTHER" id="PTHR43948:SF10">
    <property type="entry name" value="MRJ, ISOFORM E"/>
    <property type="match status" value="1"/>
</dbReference>
<sequence length="229" mass="26159">MPSEPTFDYYAELELEPGSSIDEVRNAYRRLAMARHPDRNPNDATATAAFQRLNETCETLSDPNKKRQYDMCHVRPGAASGSGRVFAEDSYGYGNPHPTQFGGTSSASQFFAHNSRDDFFRHPQTDAAQARSDFDEFFRDFLNRVRPRQERDYYTSAFRPSARPRTAAEIRRDQAAAEARQREVEARQRDMEAREAARRQQAAAAEARRAEQRKTAEREAAAQEEAARK</sequence>